<dbReference type="SMART" id="SM00530">
    <property type="entry name" value="HTH_XRE"/>
    <property type="match status" value="1"/>
</dbReference>
<dbReference type="Proteomes" id="UP000037822">
    <property type="component" value="Unassembled WGS sequence"/>
</dbReference>
<evidence type="ECO:0000259" key="1">
    <source>
        <dbReference type="PROSITE" id="PS50943"/>
    </source>
</evidence>
<dbReference type="GO" id="GO:0003677">
    <property type="term" value="F:DNA binding"/>
    <property type="evidence" value="ECO:0007669"/>
    <property type="project" value="InterPro"/>
</dbReference>
<dbReference type="RefSeq" id="WP_082365442.1">
    <property type="nucleotide sequence ID" value="NZ_LGSZ01000054.1"/>
</dbReference>
<dbReference type="CDD" id="cd00093">
    <property type="entry name" value="HTH_XRE"/>
    <property type="match status" value="1"/>
</dbReference>
<accession>A0A0N0M9K9</accession>
<reference evidence="2 3" key="1">
    <citation type="submission" date="2015-07" db="EMBL/GenBank/DDBJ databases">
        <title>Whole genome sequencing of Bosea vaviloviae isolated from cave pool.</title>
        <authorList>
            <person name="Tan N.E.H."/>
            <person name="Lee Y.P."/>
            <person name="Gan H.M."/>
            <person name="Barton H."/>
            <person name="Savka M.A."/>
        </authorList>
    </citation>
    <scope>NUCLEOTIDE SEQUENCE [LARGE SCALE GENOMIC DNA]</scope>
    <source>
        <strain evidence="2 3">SD260</strain>
    </source>
</reference>
<gene>
    <name evidence="2" type="ORF">AE618_21065</name>
</gene>
<evidence type="ECO:0000313" key="2">
    <source>
        <dbReference type="EMBL" id="KPH78303.1"/>
    </source>
</evidence>
<dbReference type="InterPro" id="IPR010982">
    <property type="entry name" value="Lambda_DNA-bd_dom_sf"/>
</dbReference>
<dbReference type="EMBL" id="LGSZ01000054">
    <property type="protein sequence ID" value="KPH78303.1"/>
    <property type="molecule type" value="Genomic_DNA"/>
</dbReference>
<dbReference type="PATRIC" id="fig|1526658.3.peg.1887"/>
<organism evidence="2 3">
    <name type="scientific">Bosea vaviloviae</name>
    <dbReference type="NCBI Taxonomy" id="1526658"/>
    <lineage>
        <taxon>Bacteria</taxon>
        <taxon>Pseudomonadati</taxon>
        <taxon>Pseudomonadota</taxon>
        <taxon>Alphaproteobacteria</taxon>
        <taxon>Hyphomicrobiales</taxon>
        <taxon>Boseaceae</taxon>
        <taxon>Bosea</taxon>
    </lineage>
</organism>
<dbReference type="Pfam" id="PF01381">
    <property type="entry name" value="HTH_3"/>
    <property type="match status" value="1"/>
</dbReference>
<proteinExistence type="predicted"/>
<name>A0A0N0M9K9_9HYPH</name>
<dbReference type="AlphaFoldDB" id="A0A0N0M9K9"/>
<dbReference type="InterPro" id="IPR001387">
    <property type="entry name" value="Cro/C1-type_HTH"/>
</dbReference>
<dbReference type="Gene3D" id="1.10.260.40">
    <property type="entry name" value="lambda repressor-like DNA-binding domains"/>
    <property type="match status" value="1"/>
</dbReference>
<dbReference type="SUPFAM" id="SSF47413">
    <property type="entry name" value="lambda repressor-like DNA-binding domains"/>
    <property type="match status" value="1"/>
</dbReference>
<comment type="caution">
    <text evidence="2">The sequence shown here is derived from an EMBL/GenBank/DDBJ whole genome shotgun (WGS) entry which is preliminary data.</text>
</comment>
<dbReference type="PROSITE" id="PS50943">
    <property type="entry name" value="HTH_CROC1"/>
    <property type="match status" value="1"/>
</dbReference>
<sequence length="131" mass="14966">MHTPNDDRATTKRTLGQYLAGIRMDRKMSLRAVEEATNKQVSNAYLSQIENDKIQQPSPNILHALSELYAISFENLMEMAGYLMGTAGRSDTERHGRIATFAEHNLTADEETEMLQYLQFMRNRKKPGDKT</sequence>
<protein>
    <submittedName>
        <fullName evidence="2">XRE family transcriptional regulator</fullName>
    </submittedName>
</protein>
<feature type="domain" description="HTH cro/C1-type" evidence="1">
    <location>
        <begin position="19"/>
        <end position="76"/>
    </location>
</feature>
<evidence type="ECO:0000313" key="3">
    <source>
        <dbReference type="Proteomes" id="UP000037822"/>
    </source>
</evidence>
<keyword evidence="3" id="KW-1185">Reference proteome</keyword>
<dbReference type="OrthoDB" id="9809730at2"/>